<dbReference type="Gene3D" id="1.10.287.130">
    <property type="match status" value="1"/>
</dbReference>
<feature type="domain" description="PAS" evidence="8">
    <location>
        <begin position="6"/>
        <end position="76"/>
    </location>
</feature>
<organism evidence="10 11">
    <name type="scientific">Halobacterium salinarum</name>
    <name type="common">Halobacterium halobium</name>
    <dbReference type="NCBI Taxonomy" id="2242"/>
    <lineage>
        <taxon>Archaea</taxon>
        <taxon>Methanobacteriati</taxon>
        <taxon>Methanobacteriota</taxon>
        <taxon>Stenosarchaea group</taxon>
        <taxon>Halobacteria</taxon>
        <taxon>Halobacteriales</taxon>
        <taxon>Halobacteriaceae</taxon>
        <taxon>Halobacterium</taxon>
    </lineage>
</organism>
<dbReference type="NCBIfam" id="TIGR00229">
    <property type="entry name" value="sensory_box"/>
    <property type="match status" value="1"/>
</dbReference>
<dbReference type="SMART" id="SM00387">
    <property type="entry name" value="HATPase_c"/>
    <property type="match status" value="1"/>
</dbReference>
<dbReference type="Gene3D" id="3.30.450.20">
    <property type="entry name" value="PAS domain"/>
    <property type="match status" value="1"/>
</dbReference>
<comment type="catalytic activity">
    <reaction evidence="1">
        <text>ATP + protein L-histidine = ADP + protein N-phospho-L-histidine.</text>
        <dbReference type="EC" id="2.7.13.3"/>
    </reaction>
</comment>
<dbReference type="InterPro" id="IPR003594">
    <property type="entry name" value="HATPase_dom"/>
</dbReference>
<dbReference type="PANTHER" id="PTHR43711">
    <property type="entry name" value="TWO-COMPONENT HISTIDINE KINASE"/>
    <property type="match status" value="1"/>
</dbReference>
<dbReference type="PROSITE" id="PS50112">
    <property type="entry name" value="PAS"/>
    <property type="match status" value="1"/>
</dbReference>
<accession>A0A841HEI6</accession>
<dbReference type="Pfam" id="PF08447">
    <property type="entry name" value="PAS_3"/>
    <property type="match status" value="1"/>
</dbReference>
<proteinExistence type="predicted"/>
<protein>
    <recommendedName>
        <fullName evidence="2">histidine kinase</fullName>
        <ecNumber evidence="2">2.7.13.3</ecNumber>
    </recommendedName>
</protein>
<evidence type="ECO:0000256" key="2">
    <source>
        <dbReference type="ARBA" id="ARBA00012438"/>
    </source>
</evidence>
<evidence type="ECO:0000313" key="10">
    <source>
        <dbReference type="EMBL" id="MBB6090994.1"/>
    </source>
</evidence>
<dbReference type="InterPro" id="IPR003661">
    <property type="entry name" value="HisK_dim/P_dom"/>
</dbReference>
<dbReference type="PROSITE" id="PS50109">
    <property type="entry name" value="HIS_KIN"/>
    <property type="match status" value="1"/>
</dbReference>
<dbReference type="InterPro" id="IPR036890">
    <property type="entry name" value="HATPase_C_sf"/>
</dbReference>
<dbReference type="CDD" id="cd00075">
    <property type="entry name" value="HATPase"/>
    <property type="match status" value="1"/>
</dbReference>
<keyword evidence="6" id="KW-0902">Two-component regulatory system</keyword>
<comment type="caution">
    <text evidence="10">The sequence shown here is derived from an EMBL/GenBank/DDBJ whole genome shotgun (WGS) entry which is preliminary data.</text>
</comment>
<dbReference type="Pfam" id="PF00512">
    <property type="entry name" value="HisKA"/>
    <property type="match status" value="1"/>
</dbReference>
<evidence type="ECO:0000256" key="3">
    <source>
        <dbReference type="ARBA" id="ARBA00022553"/>
    </source>
</evidence>
<dbReference type="SUPFAM" id="SSF55785">
    <property type="entry name" value="PYP-like sensor domain (PAS domain)"/>
    <property type="match status" value="1"/>
</dbReference>
<keyword evidence="5" id="KW-0418">Kinase</keyword>
<dbReference type="InterPro" id="IPR035965">
    <property type="entry name" value="PAS-like_dom_sf"/>
</dbReference>
<dbReference type="InterPro" id="IPR003018">
    <property type="entry name" value="GAF"/>
</dbReference>
<dbReference type="SUPFAM" id="SSF55874">
    <property type="entry name" value="ATPase domain of HSP90 chaperone/DNA topoisomerase II/histidine kinase"/>
    <property type="match status" value="1"/>
</dbReference>
<dbReference type="InterPro" id="IPR036097">
    <property type="entry name" value="HisK_dim/P_sf"/>
</dbReference>
<dbReference type="SMART" id="SM00086">
    <property type="entry name" value="PAC"/>
    <property type="match status" value="1"/>
</dbReference>
<evidence type="ECO:0000313" key="11">
    <source>
        <dbReference type="Proteomes" id="UP000642919"/>
    </source>
</evidence>
<dbReference type="PROSITE" id="PS50113">
    <property type="entry name" value="PAC"/>
    <property type="match status" value="1"/>
</dbReference>
<dbReference type="Gene3D" id="3.30.565.10">
    <property type="entry name" value="Histidine kinase-like ATPase, C-terminal domain"/>
    <property type="match status" value="1"/>
</dbReference>
<dbReference type="InterPro" id="IPR029016">
    <property type="entry name" value="GAF-like_dom_sf"/>
</dbReference>
<dbReference type="InterPro" id="IPR005467">
    <property type="entry name" value="His_kinase_dom"/>
</dbReference>
<dbReference type="InterPro" id="IPR050736">
    <property type="entry name" value="Sensor_HK_Regulatory"/>
</dbReference>
<dbReference type="AlphaFoldDB" id="A0A841HEI6"/>
<dbReference type="InterPro" id="IPR013655">
    <property type="entry name" value="PAS_fold_3"/>
</dbReference>
<keyword evidence="4" id="KW-0808">Transferase</keyword>
<evidence type="ECO:0000256" key="4">
    <source>
        <dbReference type="ARBA" id="ARBA00022679"/>
    </source>
</evidence>
<dbReference type="SMART" id="SM00091">
    <property type="entry name" value="PAS"/>
    <property type="match status" value="1"/>
</dbReference>
<dbReference type="InterPro" id="IPR004358">
    <property type="entry name" value="Sig_transdc_His_kin-like_C"/>
</dbReference>
<reference evidence="10" key="1">
    <citation type="submission" date="2020-08" db="EMBL/GenBank/DDBJ databases">
        <title>Genomic Encyclopedia of Type Strains, Phase IV (KMG-IV): sequencing the most valuable type-strain genomes for metagenomic binning, comparative biology and taxonomic classification.</title>
        <authorList>
            <person name="Goeker M."/>
        </authorList>
    </citation>
    <scope>NUCLEOTIDE SEQUENCE</scope>
    <source>
        <strain evidence="10">DSM 669</strain>
    </source>
</reference>
<evidence type="ECO:0000259" key="9">
    <source>
        <dbReference type="PROSITE" id="PS50113"/>
    </source>
</evidence>
<evidence type="ECO:0000256" key="1">
    <source>
        <dbReference type="ARBA" id="ARBA00000085"/>
    </source>
</evidence>
<sequence length="494" mass="54070">MTKSLSAQALEELLGVSPDMLTVVDESGVIKYKNPTIEEYLGYTSEVLIGDTVFDYIHPDDRQHVADTFSEIVDGTEGYTTSVVELRFRHADGSWVWLEAQMSNKKATEIAGYVVSSHDISERKRREGTLERLHKATRDLMAATTTNEVATIASETATEVLGLPMNSIHLYSPEQDDLVPVAWSDRTEAVLGGPPPAIPPGESLAGRAYATNTLEMYPDVREADNVMNPETPLRSELHLPLGDHGVLIAGSTTVGDFDTSDEHLAQIFAANLEAALDRVEREQALTERNERLDEFAAIVSHDLRNPLSIIGGYLQLLQEEHDSEHLETMAEAHGRMETLIEDLLSLARHGDDVDDLNPVQLGALVEACWGNVETANARLRVETDQTVLADENRLKELVENLIRNAIEHGGEDVTVTVGDLSGDEGFYIEDDGSGIQEADREDVFTSGFSTSTEGTGFGLAIVKRIVDAHGWTVTVTDGSQGGARFEFRVPGSDR</sequence>
<gene>
    <name evidence="10" type="ORF">HNR49_002384</name>
</gene>
<feature type="domain" description="PAC" evidence="9">
    <location>
        <begin position="82"/>
        <end position="132"/>
    </location>
</feature>
<dbReference type="SMART" id="SM00065">
    <property type="entry name" value="GAF"/>
    <property type="match status" value="1"/>
</dbReference>
<dbReference type="InterPro" id="IPR000700">
    <property type="entry name" value="PAS-assoc_C"/>
</dbReference>
<dbReference type="Pfam" id="PF13185">
    <property type="entry name" value="GAF_2"/>
    <property type="match status" value="1"/>
</dbReference>
<dbReference type="CDD" id="cd00082">
    <property type="entry name" value="HisKA"/>
    <property type="match status" value="1"/>
</dbReference>
<dbReference type="Proteomes" id="UP000642919">
    <property type="component" value="Unassembled WGS sequence"/>
</dbReference>
<dbReference type="InterPro" id="IPR000014">
    <property type="entry name" value="PAS"/>
</dbReference>
<dbReference type="EMBL" id="JACHGX010000015">
    <property type="protein sequence ID" value="MBB6090994.1"/>
    <property type="molecule type" value="Genomic_DNA"/>
</dbReference>
<dbReference type="RefSeq" id="WP_012289765.1">
    <property type="nucleotide sequence ID" value="NZ_JACHGX010000015.1"/>
</dbReference>
<dbReference type="Pfam" id="PF02518">
    <property type="entry name" value="HATPase_c"/>
    <property type="match status" value="1"/>
</dbReference>
<name>A0A841HEI6_HALSI</name>
<dbReference type="CDD" id="cd00130">
    <property type="entry name" value="PAS"/>
    <property type="match status" value="1"/>
</dbReference>
<evidence type="ECO:0000256" key="6">
    <source>
        <dbReference type="ARBA" id="ARBA00023012"/>
    </source>
</evidence>
<evidence type="ECO:0000259" key="8">
    <source>
        <dbReference type="PROSITE" id="PS50112"/>
    </source>
</evidence>
<dbReference type="SUPFAM" id="SSF55781">
    <property type="entry name" value="GAF domain-like"/>
    <property type="match status" value="1"/>
</dbReference>
<dbReference type="InterPro" id="IPR001610">
    <property type="entry name" value="PAC"/>
</dbReference>
<dbReference type="GO" id="GO:0000155">
    <property type="term" value="F:phosphorelay sensor kinase activity"/>
    <property type="evidence" value="ECO:0007669"/>
    <property type="project" value="InterPro"/>
</dbReference>
<dbReference type="Gene3D" id="3.30.450.40">
    <property type="match status" value="1"/>
</dbReference>
<evidence type="ECO:0000259" key="7">
    <source>
        <dbReference type="PROSITE" id="PS50109"/>
    </source>
</evidence>
<dbReference type="SUPFAM" id="SSF47384">
    <property type="entry name" value="Homodimeric domain of signal transducing histidine kinase"/>
    <property type="match status" value="1"/>
</dbReference>
<keyword evidence="3" id="KW-0597">Phosphoprotein</keyword>
<evidence type="ECO:0000256" key="5">
    <source>
        <dbReference type="ARBA" id="ARBA00022777"/>
    </source>
</evidence>
<dbReference type="SMART" id="SM00388">
    <property type="entry name" value="HisKA"/>
    <property type="match status" value="1"/>
</dbReference>
<feature type="domain" description="Histidine kinase" evidence="7">
    <location>
        <begin position="298"/>
        <end position="493"/>
    </location>
</feature>
<dbReference type="EC" id="2.7.13.3" evidence="2"/>
<dbReference type="GeneID" id="5955079"/>
<dbReference type="PRINTS" id="PR00344">
    <property type="entry name" value="BCTRLSENSOR"/>
</dbReference>
<dbReference type="PANTHER" id="PTHR43711:SF1">
    <property type="entry name" value="HISTIDINE KINASE 1"/>
    <property type="match status" value="1"/>
</dbReference>